<organism evidence="1 2">
    <name type="scientific">Tanacetum coccineum</name>
    <dbReference type="NCBI Taxonomy" id="301880"/>
    <lineage>
        <taxon>Eukaryota</taxon>
        <taxon>Viridiplantae</taxon>
        <taxon>Streptophyta</taxon>
        <taxon>Embryophyta</taxon>
        <taxon>Tracheophyta</taxon>
        <taxon>Spermatophyta</taxon>
        <taxon>Magnoliopsida</taxon>
        <taxon>eudicotyledons</taxon>
        <taxon>Gunneridae</taxon>
        <taxon>Pentapetalae</taxon>
        <taxon>asterids</taxon>
        <taxon>campanulids</taxon>
        <taxon>Asterales</taxon>
        <taxon>Asteraceae</taxon>
        <taxon>Asteroideae</taxon>
        <taxon>Anthemideae</taxon>
        <taxon>Anthemidinae</taxon>
        <taxon>Tanacetum</taxon>
    </lineage>
</organism>
<protein>
    <submittedName>
        <fullName evidence="1">Uncharacterized protein</fullName>
    </submittedName>
</protein>
<reference evidence="1" key="2">
    <citation type="submission" date="2022-01" db="EMBL/GenBank/DDBJ databases">
        <authorList>
            <person name="Yamashiro T."/>
            <person name="Shiraishi A."/>
            <person name="Satake H."/>
            <person name="Nakayama K."/>
        </authorList>
    </citation>
    <scope>NUCLEOTIDE SEQUENCE</scope>
</reference>
<accession>A0ABQ5GV35</accession>
<proteinExistence type="predicted"/>
<keyword evidence="2" id="KW-1185">Reference proteome</keyword>
<evidence type="ECO:0000313" key="1">
    <source>
        <dbReference type="EMBL" id="GJT79154.1"/>
    </source>
</evidence>
<evidence type="ECO:0000313" key="2">
    <source>
        <dbReference type="Proteomes" id="UP001151760"/>
    </source>
</evidence>
<dbReference type="Proteomes" id="UP001151760">
    <property type="component" value="Unassembled WGS sequence"/>
</dbReference>
<gene>
    <name evidence="1" type="ORF">Tco_1053496</name>
</gene>
<reference evidence="1" key="1">
    <citation type="journal article" date="2022" name="Int. J. Mol. Sci.">
        <title>Draft Genome of Tanacetum Coccineum: Genomic Comparison of Closely Related Tanacetum-Family Plants.</title>
        <authorList>
            <person name="Yamashiro T."/>
            <person name="Shiraishi A."/>
            <person name="Nakayama K."/>
            <person name="Satake H."/>
        </authorList>
    </citation>
    <scope>NUCLEOTIDE SEQUENCE</scope>
</reference>
<dbReference type="EMBL" id="BQNB010018872">
    <property type="protein sequence ID" value="GJT79154.1"/>
    <property type="molecule type" value="Genomic_DNA"/>
</dbReference>
<name>A0ABQ5GV35_9ASTR</name>
<comment type="caution">
    <text evidence="1">The sequence shown here is derived from an EMBL/GenBank/DDBJ whole genome shotgun (WGS) entry which is preliminary data.</text>
</comment>
<sequence length="384" mass="44912">MYSYSYSDLAKFSWLAKTLKDSPNETPLRIYQRWKNAIYEDAFRKSDQMHQTFEKISLAMTCKLDDMIKLPKLHPKRTYKEDLECEIIRVKIPKCMSWLEPIGDLDMMKDKMIEDDWELELKEVSFLGRGLNLPVRPKEVKKVRIKDLHHLEHIFQQVFQHMAPFHHNVGWLLEEIHVTWTQFGKKRDKIATLYEEAQKMHTECEDGVRISSDAVRILVTASELPPSSSSKIVCKKEKDSDVMLIELIKKYDDSSAEELEEDDNVEGEEELGVDYFDKFPTRSELAYQKTYDSSLGIVKFTNGADEITYKMPHKIDQLTLLSDMEKEHTQSVYFRNEEEKRRGVNYVMNKILGFYKECLELGPKYLTGLERSSSSDNASEEGVT</sequence>